<name>A0A090QYI9_9GAMM</name>
<feature type="compositionally biased region" description="Polar residues" evidence="1">
    <location>
        <begin position="51"/>
        <end position="61"/>
    </location>
</feature>
<comment type="caution">
    <text evidence="2">The sequence shown here is derived from an EMBL/GenBank/DDBJ whole genome shotgun (WGS) entry which is preliminary data.</text>
</comment>
<organism evidence="2 3">
    <name type="scientific">Photobacterium aphoticum</name>
    <dbReference type="NCBI Taxonomy" id="754436"/>
    <lineage>
        <taxon>Bacteria</taxon>
        <taxon>Pseudomonadati</taxon>
        <taxon>Pseudomonadota</taxon>
        <taxon>Gammaproteobacteria</taxon>
        <taxon>Vibrionales</taxon>
        <taxon>Vibrionaceae</taxon>
        <taxon>Photobacterium</taxon>
    </lineage>
</organism>
<evidence type="ECO:0000256" key="1">
    <source>
        <dbReference type="SAM" id="MobiDB-lite"/>
    </source>
</evidence>
<dbReference type="EMBL" id="BBMN01000020">
    <property type="protein sequence ID" value="GAL07941.1"/>
    <property type="molecule type" value="Genomic_DNA"/>
</dbReference>
<accession>A0A090QYI9</accession>
<reference evidence="2 3" key="1">
    <citation type="journal article" date="2014" name="Genome Announc.">
        <title>Draft Genome Sequences of Two Vibrionaceae Species, Vibrio ponticus C121 and Photobacterium aphoticum C119, Isolated as Coral Reef Microbiota.</title>
        <authorList>
            <person name="Al-saari N."/>
            <person name="Meirelles P.M."/>
            <person name="Mino S."/>
            <person name="Suda W."/>
            <person name="Oshima K."/>
            <person name="Hattori M."/>
            <person name="Ohkuma M."/>
            <person name="Thompson F.L."/>
            <person name="Gomez-Gil B."/>
            <person name="Sawabe T."/>
            <person name="Sawabe T."/>
        </authorList>
    </citation>
    <scope>NUCLEOTIDE SEQUENCE [LARGE SCALE GENOMIC DNA]</scope>
    <source>
        <strain evidence="2 3">JCM 19237</strain>
    </source>
</reference>
<protein>
    <submittedName>
        <fullName evidence="2">Uncharacterized protein</fullName>
    </submittedName>
</protein>
<proteinExistence type="predicted"/>
<evidence type="ECO:0000313" key="2">
    <source>
        <dbReference type="EMBL" id="GAL07941.1"/>
    </source>
</evidence>
<dbReference type="Proteomes" id="UP000029227">
    <property type="component" value="Unassembled WGS sequence"/>
</dbReference>
<dbReference type="STRING" id="754436.JCM19237_321"/>
<evidence type="ECO:0000313" key="3">
    <source>
        <dbReference type="Proteomes" id="UP000029227"/>
    </source>
</evidence>
<sequence>MNRVIRPTGDKPMLVAIEPARLHEFTATLSLCGLSFQVQEEKKKAKKTTANPSRRATSTQKNEAEPDVNQSEVTE</sequence>
<feature type="region of interest" description="Disordered" evidence="1">
    <location>
        <begin position="40"/>
        <end position="75"/>
    </location>
</feature>
<dbReference type="AlphaFoldDB" id="A0A090QYI9"/>
<gene>
    <name evidence="2" type="ORF">JCM19237_321</name>
</gene>